<evidence type="ECO:0000313" key="12">
    <source>
        <dbReference type="EMBL" id="AIY85028.1"/>
    </source>
</evidence>
<dbReference type="Gene3D" id="3.40.50.2300">
    <property type="match status" value="1"/>
</dbReference>
<feature type="domain" description="Response regulatory" evidence="10">
    <location>
        <begin position="3"/>
        <end position="115"/>
    </location>
</feature>
<dbReference type="STRING" id="1561.NPD11_614"/>
<evidence type="ECO:0000259" key="11">
    <source>
        <dbReference type="PROSITE" id="PS51755"/>
    </source>
</evidence>
<dbReference type="EMBL" id="CP006905">
    <property type="protein sequence ID" value="AIY85028.1"/>
    <property type="molecule type" value="Genomic_DNA"/>
</dbReference>
<evidence type="ECO:0000256" key="9">
    <source>
        <dbReference type="PROSITE-ProRule" id="PRU01091"/>
    </source>
</evidence>
<keyword evidence="5 9" id="KW-0238">DNA-binding</keyword>
<evidence type="ECO:0000256" key="3">
    <source>
        <dbReference type="ARBA" id="ARBA00023012"/>
    </source>
</evidence>
<dbReference type="Pfam" id="PF00486">
    <property type="entry name" value="Trans_reg_C"/>
    <property type="match status" value="1"/>
</dbReference>
<dbReference type="PANTHER" id="PTHR48111:SF2">
    <property type="entry name" value="RESPONSE REGULATOR SAER"/>
    <property type="match status" value="1"/>
</dbReference>
<dbReference type="Gene3D" id="1.10.10.10">
    <property type="entry name" value="Winged helix-like DNA-binding domain superfamily/Winged helix DNA-binding domain"/>
    <property type="match status" value="1"/>
</dbReference>
<evidence type="ECO:0000256" key="6">
    <source>
        <dbReference type="ARBA" id="ARBA00023163"/>
    </source>
</evidence>
<dbReference type="InterPro" id="IPR001789">
    <property type="entry name" value="Sig_transdc_resp-reg_receiver"/>
</dbReference>
<gene>
    <name evidence="12" type="ORF">U729_2421</name>
</gene>
<evidence type="ECO:0000313" key="13">
    <source>
        <dbReference type="Proteomes" id="UP000030635"/>
    </source>
</evidence>
<evidence type="ECO:0000256" key="8">
    <source>
        <dbReference type="PROSITE-ProRule" id="PRU00169"/>
    </source>
</evidence>
<dbReference type="PROSITE" id="PS50110">
    <property type="entry name" value="RESPONSE_REGULATORY"/>
    <property type="match status" value="1"/>
</dbReference>
<dbReference type="Gene3D" id="6.10.250.690">
    <property type="match status" value="1"/>
</dbReference>
<dbReference type="HOGENOM" id="CLU_000445_30_3_9"/>
<keyword evidence="6" id="KW-0804">Transcription</keyword>
<dbReference type="GO" id="GO:0005829">
    <property type="term" value="C:cytosol"/>
    <property type="evidence" value="ECO:0007669"/>
    <property type="project" value="TreeGrafter"/>
</dbReference>
<dbReference type="CDD" id="cd00383">
    <property type="entry name" value="trans_reg_C"/>
    <property type="match status" value="1"/>
</dbReference>
<dbReference type="InterPro" id="IPR001867">
    <property type="entry name" value="OmpR/PhoB-type_DNA-bd"/>
</dbReference>
<evidence type="ECO:0000256" key="2">
    <source>
        <dbReference type="ARBA" id="ARBA00022553"/>
    </source>
</evidence>
<feature type="modified residue" description="4-aspartylphosphate" evidence="8">
    <location>
        <position position="51"/>
    </location>
</feature>
<dbReference type="RefSeq" id="WP_039315352.1">
    <property type="nucleotide sequence ID" value="NZ_CP006905.1"/>
</dbReference>
<keyword evidence="3" id="KW-0902">Two-component regulatory system</keyword>
<dbReference type="CDD" id="cd17574">
    <property type="entry name" value="REC_OmpR"/>
    <property type="match status" value="1"/>
</dbReference>
<dbReference type="GO" id="GO:0032993">
    <property type="term" value="C:protein-DNA complex"/>
    <property type="evidence" value="ECO:0007669"/>
    <property type="project" value="TreeGrafter"/>
</dbReference>
<dbReference type="SMART" id="SM00862">
    <property type="entry name" value="Trans_reg_C"/>
    <property type="match status" value="1"/>
</dbReference>
<feature type="DNA-binding region" description="OmpR/PhoB-type" evidence="9">
    <location>
        <begin position="126"/>
        <end position="225"/>
    </location>
</feature>
<keyword evidence="2 8" id="KW-0597">Phosphoprotein</keyword>
<dbReference type="KEGG" id="cbv:U729_2421"/>
<dbReference type="PANTHER" id="PTHR48111">
    <property type="entry name" value="REGULATOR OF RPOS"/>
    <property type="match status" value="1"/>
</dbReference>
<dbReference type="InterPro" id="IPR036388">
    <property type="entry name" value="WH-like_DNA-bd_sf"/>
</dbReference>
<dbReference type="SMART" id="SM00448">
    <property type="entry name" value="REC"/>
    <property type="match status" value="1"/>
</dbReference>
<dbReference type="PROSITE" id="PS51755">
    <property type="entry name" value="OMPR_PHOB"/>
    <property type="match status" value="1"/>
</dbReference>
<dbReference type="eggNOG" id="COG0745">
    <property type="taxonomic scope" value="Bacteria"/>
</dbReference>
<evidence type="ECO:0000256" key="7">
    <source>
        <dbReference type="ARBA" id="ARBA00024867"/>
    </source>
</evidence>
<feature type="domain" description="OmpR/PhoB-type" evidence="11">
    <location>
        <begin position="126"/>
        <end position="225"/>
    </location>
</feature>
<protein>
    <recommendedName>
        <fullName evidence="1">Stage 0 sporulation protein A homolog</fullName>
    </recommendedName>
</protein>
<organism evidence="12 13">
    <name type="scientific">Clostridium baratii str. Sullivan</name>
    <dbReference type="NCBI Taxonomy" id="1415775"/>
    <lineage>
        <taxon>Bacteria</taxon>
        <taxon>Bacillati</taxon>
        <taxon>Bacillota</taxon>
        <taxon>Clostridia</taxon>
        <taxon>Eubacteriales</taxon>
        <taxon>Clostridiaceae</taxon>
        <taxon>Clostridium</taxon>
    </lineage>
</organism>
<name>A0A0A7FZI6_9CLOT</name>
<keyword evidence="4" id="KW-0805">Transcription regulation</keyword>
<dbReference type="FunFam" id="3.40.50.2300:FF:000001">
    <property type="entry name" value="DNA-binding response regulator PhoB"/>
    <property type="match status" value="1"/>
</dbReference>
<comment type="function">
    <text evidence="7">May play the central regulatory role in sporulation. It may be an element of the effector pathway responsible for the activation of sporulation genes in response to nutritional stress. Spo0A may act in concert with spo0H (a sigma factor) to control the expression of some genes that are critical to the sporulation process.</text>
</comment>
<dbReference type="Proteomes" id="UP000030635">
    <property type="component" value="Chromosome"/>
</dbReference>
<evidence type="ECO:0000259" key="10">
    <source>
        <dbReference type="PROSITE" id="PS50110"/>
    </source>
</evidence>
<keyword evidence="13" id="KW-1185">Reference proteome</keyword>
<dbReference type="InterPro" id="IPR011006">
    <property type="entry name" value="CheY-like_superfamily"/>
</dbReference>
<dbReference type="Pfam" id="PF00072">
    <property type="entry name" value="Response_reg"/>
    <property type="match status" value="1"/>
</dbReference>
<proteinExistence type="predicted"/>
<sequence length="232" mass="26825">MEKILIVDDDLEILNLLKDIFEAEGFLVYTANDSNNAITLLKNLPDIILLDVMMPGKDGFSLCREIRDSVKCPIIFLTAKTEEADIIKGLALGGDDYITKPFSVKEIRARVMAHLRRDKRKSNINKNFLMFNNLKIDLNSREVLYYDKLVKLTKREFDIIELLSLNNGQVFSKERIYEKIWGYDAEGDSSTVAEHIKKLRAKFQNINSNFRFIQTVWGVGYKWYSKEEGKIG</sequence>
<dbReference type="FunFam" id="1.10.10.10:FF:000018">
    <property type="entry name" value="DNA-binding response regulator ResD"/>
    <property type="match status" value="1"/>
</dbReference>
<dbReference type="GO" id="GO:0000976">
    <property type="term" value="F:transcription cis-regulatory region binding"/>
    <property type="evidence" value="ECO:0007669"/>
    <property type="project" value="TreeGrafter"/>
</dbReference>
<dbReference type="GO" id="GO:0000156">
    <property type="term" value="F:phosphorelay response regulator activity"/>
    <property type="evidence" value="ECO:0007669"/>
    <property type="project" value="TreeGrafter"/>
</dbReference>
<evidence type="ECO:0000256" key="5">
    <source>
        <dbReference type="ARBA" id="ARBA00023125"/>
    </source>
</evidence>
<dbReference type="OrthoDB" id="9790442at2"/>
<reference evidence="12 13" key="1">
    <citation type="journal article" date="2015" name="Infect. Genet. Evol.">
        <title>Genomic sequences of six botulinum neurotoxin-producing strains representing three clostridial species illustrate the mobility and diversity of botulinum neurotoxin genes.</title>
        <authorList>
            <person name="Smith T.J."/>
            <person name="Hill K.K."/>
            <person name="Xie G."/>
            <person name="Foley B.T."/>
            <person name="Williamson C.H."/>
            <person name="Foster J.T."/>
            <person name="Johnson S.L."/>
            <person name="Chertkov O."/>
            <person name="Teshima H."/>
            <person name="Gibbons H.S."/>
            <person name="Johnsky L.A."/>
            <person name="Karavis M.A."/>
            <person name="Smith L.A."/>
        </authorList>
    </citation>
    <scope>NUCLEOTIDE SEQUENCE [LARGE SCALE GENOMIC DNA]</scope>
    <source>
        <strain evidence="12 13">Sullivan</strain>
    </source>
</reference>
<dbReference type="GO" id="GO:0006355">
    <property type="term" value="P:regulation of DNA-templated transcription"/>
    <property type="evidence" value="ECO:0007669"/>
    <property type="project" value="InterPro"/>
</dbReference>
<evidence type="ECO:0000256" key="4">
    <source>
        <dbReference type="ARBA" id="ARBA00023015"/>
    </source>
</evidence>
<dbReference type="SUPFAM" id="SSF52172">
    <property type="entry name" value="CheY-like"/>
    <property type="match status" value="1"/>
</dbReference>
<evidence type="ECO:0000256" key="1">
    <source>
        <dbReference type="ARBA" id="ARBA00018672"/>
    </source>
</evidence>
<accession>A0A0A7FZI6</accession>
<dbReference type="InterPro" id="IPR039420">
    <property type="entry name" value="WalR-like"/>
</dbReference>
<dbReference type="AlphaFoldDB" id="A0A0A7FZI6"/>